<dbReference type="EMBL" id="JBHSPC010000101">
    <property type="protein sequence ID" value="MFC5674171.1"/>
    <property type="molecule type" value="Genomic_DNA"/>
</dbReference>
<comment type="similarity">
    <text evidence="1 2">Belongs to the cytochrome P450 family.</text>
</comment>
<proteinExistence type="inferred from homology"/>
<evidence type="ECO:0000313" key="5">
    <source>
        <dbReference type="Proteomes" id="UP001596183"/>
    </source>
</evidence>
<protein>
    <submittedName>
        <fullName evidence="4">Cytochrome P450</fullName>
    </submittedName>
</protein>
<comment type="caution">
    <text evidence="4">The sequence shown here is derived from an EMBL/GenBank/DDBJ whole genome shotgun (WGS) entry which is preliminary data.</text>
</comment>
<dbReference type="InterPro" id="IPR036396">
    <property type="entry name" value="Cyt_P450_sf"/>
</dbReference>
<evidence type="ECO:0000256" key="3">
    <source>
        <dbReference type="SAM" id="MobiDB-lite"/>
    </source>
</evidence>
<sequence length="470" mass="50739">MTSTQPTEAESPLDALPGQWRSIREAGPVTYDEAQDQWRVVDHRGVSAVLADPGAYSSGPTPIAPTQQDFETFRQGGFAGMDPPEHRTLRALVSQAFTPGVVPGPEPRIEAVCARLLDGVADRDRFDLADTLAHSLPITVIAELPGVPADDPRLFQERASPLFGGDQLGDGLGTADLERALEATAPTVRETNGYALDRIRHRRAHPGGDLTSRPLTAEVDGTRPADEEIAGWVALLLVAGHITTTALLGDAVVTFDRHPGTLAALRENPGRLPDAVEEVPRLLPPFPERGRRTTRPVVLGGVSKVPHSARGTRHAPPSSRLRSSREVPPSPHRPKAQVRPVRGLSSGTPRARTEHRGHRTGLSKHPLGGHEIPADTLLMVHLSAADRDPSRFTDPDVFDVARGPNPHPTFGHGIHFCFGAPLARLEARITPHMQMERFPAFAVPSYDDVAYQNPAVIVGVRHLPTVATRP</sequence>
<keyword evidence="2" id="KW-0503">Monooxygenase</keyword>
<keyword evidence="2" id="KW-0349">Heme</keyword>
<evidence type="ECO:0000256" key="2">
    <source>
        <dbReference type="RuleBase" id="RU000461"/>
    </source>
</evidence>
<keyword evidence="5" id="KW-1185">Reference proteome</keyword>
<dbReference type="PRINTS" id="PR00359">
    <property type="entry name" value="BP450"/>
</dbReference>
<accession>A0ABW0XZB7</accession>
<evidence type="ECO:0000256" key="1">
    <source>
        <dbReference type="ARBA" id="ARBA00010617"/>
    </source>
</evidence>
<dbReference type="PANTHER" id="PTHR46696">
    <property type="entry name" value="P450, PUTATIVE (EUROFUNG)-RELATED"/>
    <property type="match status" value="1"/>
</dbReference>
<dbReference type="PANTHER" id="PTHR46696:SF4">
    <property type="entry name" value="BIOTIN BIOSYNTHESIS CYTOCHROME P450"/>
    <property type="match status" value="1"/>
</dbReference>
<feature type="compositionally biased region" description="Basic residues" evidence="3">
    <location>
        <begin position="353"/>
        <end position="362"/>
    </location>
</feature>
<dbReference type="Proteomes" id="UP001596183">
    <property type="component" value="Unassembled WGS sequence"/>
</dbReference>
<name>A0ABW0XZB7_9ACTN</name>
<dbReference type="Pfam" id="PF00067">
    <property type="entry name" value="p450"/>
    <property type="match status" value="1"/>
</dbReference>
<dbReference type="PROSITE" id="PS00086">
    <property type="entry name" value="CYTOCHROME_P450"/>
    <property type="match status" value="1"/>
</dbReference>
<dbReference type="InterPro" id="IPR017972">
    <property type="entry name" value="Cyt_P450_CS"/>
</dbReference>
<gene>
    <name evidence="4" type="ORF">ACFP2V_30100</name>
</gene>
<evidence type="ECO:0000313" key="4">
    <source>
        <dbReference type="EMBL" id="MFC5674171.1"/>
    </source>
</evidence>
<keyword evidence="2" id="KW-0479">Metal-binding</keyword>
<dbReference type="RefSeq" id="WP_381218450.1">
    <property type="nucleotide sequence ID" value="NZ_JBHSPC010000101.1"/>
</dbReference>
<dbReference type="InterPro" id="IPR001128">
    <property type="entry name" value="Cyt_P450"/>
</dbReference>
<dbReference type="SUPFAM" id="SSF48264">
    <property type="entry name" value="Cytochrome P450"/>
    <property type="match status" value="2"/>
</dbReference>
<keyword evidence="2" id="KW-0560">Oxidoreductase</keyword>
<feature type="region of interest" description="Disordered" evidence="3">
    <location>
        <begin position="1"/>
        <end position="28"/>
    </location>
</feature>
<keyword evidence="2" id="KW-0408">Iron</keyword>
<dbReference type="Gene3D" id="1.10.630.10">
    <property type="entry name" value="Cytochrome P450"/>
    <property type="match status" value="2"/>
</dbReference>
<dbReference type="InterPro" id="IPR002397">
    <property type="entry name" value="Cyt_P450_B"/>
</dbReference>
<organism evidence="4 5">
    <name type="scientific">Streptomyces incanus</name>
    <dbReference type="NCBI Taxonomy" id="887453"/>
    <lineage>
        <taxon>Bacteria</taxon>
        <taxon>Bacillati</taxon>
        <taxon>Actinomycetota</taxon>
        <taxon>Actinomycetes</taxon>
        <taxon>Kitasatosporales</taxon>
        <taxon>Streptomycetaceae</taxon>
        <taxon>Streptomyces</taxon>
    </lineage>
</organism>
<feature type="region of interest" description="Disordered" evidence="3">
    <location>
        <begin position="301"/>
        <end position="370"/>
    </location>
</feature>
<reference evidence="5" key="1">
    <citation type="journal article" date="2019" name="Int. J. Syst. Evol. Microbiol.">
        <title>The Global Catalogue of Microorganisms (GCM) 10K type strain sequencing project: providing services to taxonomists for standard genome sequencing and annotation.</title>
        <authorList>
            <consortium name="The Broad Institute Genomics Platform"/>
            <consortium name="The Broad Institute Genome Sequencing Center for Infectious Disease"/>
            <person name="Wu L."/>
            <person name="Ma J."/>
        </authorList>
    </citation>
    <scope>NUCLEOTIDE SEQUENCE [LARGE SCALE GENOMIC DNA]</scope>
    <source>
        <strain evidence="5">JCM 13852</strain>
    </source>
</reference>